<evidence type="ECO:0000256" key="1">
    <source>
        <dbReference type="ARBA" id="ARBA00023157"/>
    </source>
</evidence>
<dbReference type="CDD" id="cd00041">
    <property type="entry name" value="CUB"/>
    <property type="match status" value="1"/>
</dbReference>
<dbReference type="Gene3D" id="2.60.120.290">
    <property type="entry name" value="Spermadhesin, CUB domain"/>
    <property type="match status" value="1"/>
</dbReference>
<evidence type="ECO:0000313" key="6">
    <source>
        <dbReference type="Proteomes" id="UP000801492"/>
    </source>
</evidence>
<dbReference type="AlphaFoldDB" id="A0A8K0G4R1"/>
<dbReference type="SUPFAM" id="SSF49854">
    <property type="entry name" value="Spermadhesin, CUB domain"/>
    <property type="match status" value="2"/>
</dbReference>
<proteinExistence type="predicted"/>
<evidence type="ECO:0000256" key="2">
    <source>
        <dbReference type="PROSITE-ProRule" id="PRU00059"/>
    </source>
</evidence>
<dbReference type="InterPro" id="IPR000859">
    <property type="entry name" value="CUB_dom"/>
</dbReference>
<gene>
    <name evidence="5" type="ORF">ILUMI_20284</name>
</gene>
<dbReference type="Proteomes" id="UP000801492">
    <property type="component" value="Unassembled WGS sequence"/>
</dbReference>
<sequence>MWEFVLVRILLLFMFTLIIPSEVTADLNATNRDTIQQINVTNRNFDAGCSRIFLNDQVVFESPGYPSGYPSNSDCSYLFRGSVCPTYFNFQFLDFNLVSSHGCTKDRLEIQDQDALCGSISGIKSYFSENGALQARFISDGEASGRGFEILVTRLPCGVKPETTTSDPNIAWEITTNAIKPKQIPLIPKGSTLPFCCASTYNSKRFFLSSPGFPYSNNQPGECVYHIYRANSNVCRLRIHFLFFWSGEQDLNSGCNRGFLQVDGKFICGCRVGLKLISAFDSRWGNAPKVLTFKNSGFPRSVFNGFAIEVIQDECPKRIAPTDDSVVKEPEKFQFSIFNDQINRSKNIGNIIEKARLIKEDTEVLNGVDNDYGVVQHVYVFEAPEDYDYSYDIRTFGKSPRDIEETTYIDTSGIKSILPDGYDNYKCRVWGGLQWAMLAQEVLWQQMPQCKTNKPLSRQCEQVNFVRGFIQSPGYPYYYPGNLNLCYRFITNVST</sequence>
<accession>A0A8K0G4R1</accession>
<keyword evidence="3" id="KW-0732">Signal</keyword>
<evidence type="ECO:0000259" key="4">
    <source>
        <dbReference type="PROSITE" id="PS01180"/>
    </source>
</evidence>
<dbReference type="Pfam" id="PF00431">
    <property type="entry name" value="CUB"/>
    <property type="match status" value="1"/>
</dbReference>
<dbReference type="EMBL" id="VTPC01089262">
    <property type="protein sequence ID" value="KAF2885886.1"/>
    <property type="molecule type" value="Genomic_DNA"/>
</dbReference>
<reference evidence="5" key="1">
    <citation type="submission" date="2019-08" db="EMBL/GenBank/DDBJ databases">
        <title>The genome of the North American firefly Photinus pyralis.</title>
        <authorList>
            <consortium name="Photinus pyralis genome working group"/>
            <person name="Fallon T.R."/>
            <person name="Sander Lower S.E."/>
            <person name="Weng J.-K."/>
        </authorList>
    </citation>
    <scope>NUCLEOTIDE SEQUENCE</scope>
    <source>
        <strain evidence="5">TRF0915ILg1</strain>
        <tissue evidence="5">Whole body</tissue>
    </source>
</reference>
<dbReference type="SMART" id="SM00042">
    <property type="entry name" value="CUB"/>
    <property type="match status" value="1"/>
</dbReference>
<dbReference type="GO" id="GO:0004252">
    <property type="term" value="F:serine-type endopeptidase activity"/>
    <property type="evidence" value="ECO:0007669"/>
    <property type="project" value="TreeGrafter"/>
</dbReference>
<feature type="chain" id="PRO_5035454380" description="CUB domain-containing protein" evidence="3">
    <location>
        <begin position="26"/>
        <end position="495"/>
    </location>
</feature>
<feature type="domain" description="CUB" evidence="4">
    <location>
        <begin position="197"/>
        <end position="313"/>
    </location>
</feature>
<keyword evidence="6" id="KW-1185">Reference proteome</keyword>
<keyword evidence="1" id="KW-1015">Disulfide bond</keyword>
<dbReference type="PANTHER" id="PTHR24255:SF31">
    <property type="entry name" value="CUBILIN-LIKE PROTEIN"/>
    <property type="match status" value="1"/>
</dbReference>
<dbReference type="GO" id="GO:0005615">
    <property type="term" value="C:extracellular space"/>
    <property type="evidence" value="ECO:0007669"/>
    <property type="project" value="TreeGrafter"/>
</dbReference>
<dbReference type="PANTHER" id="PTHR24255">
    <property type="entry name" value="COMPLEMENT COMPONENT 1, S SUBCOMPONENT-RELATED"/>
    <property type="match status" value="1"/>
</dbReference>
<dbReference type="InterPro" id="IPR035914">
    <property type="entry name" value="Sperma_CUB_dom_sf"/>
</dbReference>
<feature type="signal peptide" evidence="3">
    <location>
        <begin position="1"/>
        <end position="25"/>
    </location>
</feature>
<comment type="caution">
    <text evidence="5">The sequence shown here is derived from an EMBL/GenBank/DDBJ whole genome shotgun (WGS) entry which is preliminary data.</text>
</comment>
<name>A0A8K0G4R1_IGNLU</name>
<dbReference type="OrthoDB" id="6369184at2759"/>
<feature type="domain" description="CUB" evidence="4">
    <location>
        <begin position="49"/>
        <end position="155"/>
    </location>
</feature>
<organism evidence="5 6">
    <name type="scientific">Ignelater luminosus</name>
    <name type="common">Cucubano</name>
    <name type="synonym">Pyrophorus luminosus</name>
    <dbReference type="NCBI Taxonomy" id="2038154"/>
    <lineage>
        <taxon>Eukaryota</taxon>
        <taxon>Metazoa</taxon>
        <taxon>Ecdysozoa</taxon>
        <taxon>Arthropoda</taxon>
        <taxon>Hexapoda</taxon>
        <taxon>Insecta</taxon>
        <taxon>Pterygota</taxon>
        <taxon>Neoptera</taxon>
        <taxon>Endopterygota</taxon>
        <taxon>Coleoptera</taxon>
        <taxon>Polyphaga</taxon>
        <taxon>Elateriformia</taxon>
        <taxon>Elateroidea</taxon>
        <taxon>Elateridae</taxon>
        <taxon>Agrypninae</taxon>
        <taxon>Pyrophorini</taxon>
        <taxon>Ignelater</taxon>
    </lineage>
</organism>
<comment type="caution">
    <text evidence="2">Lacks conserved residue(s) required for the propagation of feature annotation.</text>
</comment>
<protein>
    <recommendedName>
        <fullName evidence="4">CUB domain-containing protein</fullName>
    </recommendedName>
</protein>
<evidence type="ECO:0000256" key="3">
    <source>
        <dbReference type="SAM" id="SignalP"/>
    </source>
</evidence>
<dbReference type="PROSITE" id="PS01180">
    <property type="entry name" value="CUB"/>
    <property type="match status" value="2"/>
</dbReference>
<evidence type="ECO:0000313" key="5">
    <source>
        <dbReference type="EMBL" id="KAF2885886.1"/>
    </source>
</evidence>